<reference evidence="1" key="1">
    <citation type="submission" date="2021-06" db="EMBL/GenBank/DDBJ databases">
        <title>Parelaphostrongylus tenuis whole genome reference sequence.</title>
        <authorList>
            <person name="Garwood T.J."/>
            <person name="Larsen P.A."/>
            <person name="Fountain-Jones N.M."/>
            <person name="Garbe J.R."/>
            <person name="Macchietto M.G."/>
            <person name="Kania S.A."/>
            <person name="Gerhold R.W."/>
            <person name="Richards J.E."/>
            <person name="Wolf T.M."/>
        </authorList>
    </citation>
    <scope>NUCLEOTIDE SEQUENCE</scope>
    <source>
        <strain evidence="1">MNPRO001-30</strain>
        <tissue evidence="1">Meninges</tissue>
    </source>
</reference>
<comment type="caution">
    <text evidence="1">The sequence shown here is derived from an EMBL/GenBank/DDBJ whole genome shotgun (WGS) entry which is preliminary data.</text>
</comment>
<keyword evidence="2" id="KW-1185">Reference proteome</keyword>
<dbReference type="Proteomes" id="UP001196413">
    <property type="component" value="Unassembled WGS sequence"/>
</dbReference>
<organism evidence="1 2">
    <name type="scientific">Parelaphostrongylus tenuis</name>
    <name type="common">Meningeal worm</name>
    <dbReference type="NCBI Taxonomy" id="148309"/>
    <lineage>
        <taxon>Eukaryota</taxon>
        <taxon>Metazoa</taxon>
        <taxon>Ecdysozoa</taxon>
        <taxon>Nematoda</taxon>
        <taxon>Chromadorea</taxon>
        <taxon>Rhabditida</taxon>
        <taxon>Rhabditina</taxon>
        <taxon>Rhabditomorpha</taxon>
        <taxon>Strongyloidea</taxon>
        <taxon>Metastrongylidae</taxon>
        <taxon>Parelaphostrongylus</taxon>
    </lineage>
</organism>
<protein>
    <submittedName>
        <fullName evidence="1">Uncharacterized protein</fullName>
    </submittedName>
</protein>
<accession>A0AAD5QJ23</accession>
<evidence type="ECO:0000313" key="1">
    <source>
        <dbReference type="EMBL" id="KAJ1350275.1"/>
    </source>
</evidence>
<proteinExistence type="predicted"/>
<dbReference type="AlphaFoldDB" id="A0AAD5QJ23"/>
<name>A0AAD5QJ23_PARTN</name>
<sequence length="98" mass="10924">MVTMLPQCIDVGNTVTSLCTQVMNERCNVNMPMMFIRGIPINSTSIAGTITKKIRVDHEFHHANWSRQMWQGVLNRAVRMLTSGPFASQFATAVAVVN</sequence>
<dbReference type="EMBL" id="JAHQIW010000827">
    <property type="protein sequence ID" value="KAJ1350275.1"/>
    <property type="molecule type" value="Genomic_DNA"/>
</dbReference>
<gene>
    <name evidence="1" type="ORF">KIN20_006031</name>
</gene>
<evidence type="ECO:0000313" key="2">
    <source>
        <dbReference type="Proteomes" id="UP001196413"/>
    </source>
</evidence>